<protein>
    <submittedName>
        <fullName evidence="2">Uncharacterized protein</fullName>
    </submittedName>
</protein>
<reference evidence="2 3" key="1">
    <citation type="submission" date="2019-06" db="EMBL/GenBank/DDBJ databases">
        <title>Discovery of a novel chromosome fission-fusion reversal in muntjac.</title>
        <authorList>
            <person name="Mudd A.B."/>
            <person name="Bredeson J.V."/>
            <person name="Baum R."/>
            <person name="Hockemeyer D."/>
            <person name="Rokhsar D.S."/>
        </authorList>
    </citation>
    <scope>NUCLEOTIDE SEQUENCE [LARGE SCALE GENOMIC DNA]</scope>
    <source>
        <strain evidence="2">UCam_UCB_Mr</strain>
        <tissue evidence="2">Fibroblast cell line</tissue>
    </source>
</reference>
<evidence type="ECO:0000313" key="2">
    <source>
        <dbReference type="EMBL" id="KAB0382579.1"/>
    </source>
</evidence>
<organism evidence="2 3">
    <name type="scientific">Muntiacus reevesi</name>
    <name type="common">Reeves' muntjac</name>
    <name type="synonym">Cervus reevesi</name>
    <dbReference type="NCBI Taxonomy" id="9886"/>
    <lineage>
        <taxon>Eukaryota</taxon>
        <taxon>Metazoa</taxon>
        <taxon>Chordata</taxon>
        <taxon>Craniata</taxon>
        <taxon>Vertebrata</taxon>
        <taxon>Euteleostomi</taxon>
        <taxon>Mammalia</taxon>
        <taxon>Eutheria</taxon>
        <taxon>Laurasiatheria</taxon>
        <taxon>Artiodactyla</taxon>
        <taxon>Ruminantia</taxon>
        <taxon>Pecora</taxon>
        <taxon>Cervidae</taxon>
        <taxon>Muntiacinae</taxon>
        <taxon>Muntiacus</taxon>
    </lineage>
</organism>
<evidence type="ECO:0000313" key="3">
    <source>
        <dbReference type="Proteomes" id="UP000326062"/>
    </source>
</evidence>
<keyword evidence="3" id="KW-1185">Reference proteome</keyword>
<gene>
    <name evidence="2" type="ORF">FD755_004496</name>
</gene>
<evidence type="ECO:0000256" key="1">
    <source>
        <dbReference type="SAM" id="MobiDB-lite"/>
    </source>
</evidence>
<dbReference type="Proteomes" id="UP000326062">
    <property type="component" value="Chromosome 2"/>
</dbReference>
<dbReference type="AlphaFoldDB" id="A0A5J5MQR5"/>
<feature type="region of interest" description="Disordered" evidence="1">
    <location>
        <begin position="1"/>
        <end position="20"/>
    </location>
</feature>
<comment type="caution">
    <text evidence="2">The sequence shown here is derived from an EMBL/GenBank/DDBJ whole genome shotgun (WGS) entry which is preliminary data.</text>
</comment>
<dbReference type="EMBL" id="VCEB01000002">
    <property type="protein sequence ID" value="KAB0382579.1"/>
    <property type="molecule type" value="Genomic_DNA"/>
</dbReference>
<accession>A0A5J5MQR5</accession>
<sequence>MSDSVQPHRRQPTRLPRLWDSPGKNTGVGCHFLLQCMKVKRESEVAQPCLTPSDPMDCSPPGSSIHGIFQARVLEWGIIAFSADVHLNCAQFEKVLYFLGAVSSAIKQANDTAHSADGGDNDIMDKLEHSKHLINVRRRRSHHCPW</sequence>
<proteinExistence type="predicted"/>
<name>A0A5J5MQR5_MUNRE</name>